<dbReference type="EMBL" id="JAKOGI010000557">
    <property type="protein sequence ID" value="KAJ8433140.1"/>
    <property type="molecule type" value="Genomic_DNA"/>
</dbReference>
<evidence type="ECO:0000313" key="2">
    <source>
        <dbReference type="EMBL" id="KAJ8433140.1"/>
    </source>
</evidence>
<dbReference type="AlphaFoldDB" id="A0A9Q1Q9S9"/>
<evidence type="ECO:0000313" key="3">
    <source>
        <dbReference type="Proteomes" id="UP001153076"/>
    </source>
</evidence>
<reference evidence="2" key="1">
    <citation type="submission" date="2022-04" db="EMBL/GenBank/DDBJ databases">
        <title>Carnegiea gigantea Genome sequencing and assembly v2.</title>
        <authorList>
            <person name="Copetti D."/>
            <person name="Sanderson M.J."/>
            <person name="Burquez A."/>
            <person name="Wojciechowski M.F."/>
        </authorList>
    </citation>
    <scope>NUCLEOTIDE SEQUENCE</scope>
    <source>
        <strain evidence="2">SGP5-SGP5p</strain>
        <tissue evidence="2">Aerial part</tissue>
    </source>
</reference>
<organism evidence="2 3">
    <name type="scientific">Carnegiea gigantea</name>
    <dbReference type="NCBI Taxonomy" id="171969"/>
    <lineage>
        <taxon>Eukaryota</taxon>
        <taxon>Viridiplantae</taxon>
        <taxon>Streptophyta</taxon>
        <taxon>Embryophyta</taxon>
        <taxon>Tracheophyta</taxon>
        <taxon>Spermatophyta</taxon>
        <taxon>Magnoliopsida</taxon>
        <taxon>eudicotyledons</taxon>
        <taxon>Gunneridae</taxon>
        <taxon>Pentapetalae</taxon>
        <taxon>Caryophyllales</taxon>
        <taxon>Cactineae</taxon>
        <taxon>Cactaceae</taxon>
        <taxon>Cactoideae</taxon>
        <taxon>Echinocereeae</taxon>
        <taxon>Carnegiea</taxon>
    </lineage>
</organism>
<feature type="region of interest" description="Disordered" evidence="1">
    <location>
        <begin position="17"/>
        <end position="37"/>
    </location>
</feature>
<comment type="caution">
    <text evidence="2">The sequence shown here is derived from an EMBL/GenBank/DDBJ whole genome shotgun (WGS) entry which is preliminary data.</text>
</comment>
<dbReference type="Proteomes" id="UP001153076">
    <property type="component" value="Unassembled WGS sequence"/>
</dbReference>
<feature type="region of interest" description="Disordered" evidence="1">
    <location>
        <begin position="154"/>
        <end position="236"/>
    </location>
</feature>
<name>A0A9Q1Q9S9_9CARY</name>
<gene>
    <name evidence="2" type="ORF">Cgig2_007104</name>
</gene>
<feature type="compositionally biased region" description="Polar residues" evidence="1">
    <location>
        <begin position="225"/>
        <end position="236"/>
    </location>
</feature>
<keyword evidence="3" id="KW-1185">Reference proteome</keyword>
<sequence>MIHAIINEKIALAFRTGASSSSSARYVGDKPPDPPDQLVSEELITPKPMDSEIADAKLMEVESMSPSPPSFPKASFKDIVRGDPFGFATAFSIVEQLHEALEEEILVPDTPLKVDFSPDQLQILRGPWSKTLMGKVLRTTVRYDVLSQRLPLLRQPHGTEKVGSHSSPTPPTVLSSSQSHNDNNPGTLPVHGGKKNTVKSNDSNPGKWVVVETKKKVTKSRPKQGLSNPSNGTADS</sequence>
<proteinExistence type="predicted"/>
<feature type="compositionally biased region" description="Low complexity" evidence="1">
    <location>
        <begin position="164"/>
        <end position="179"/>
    </location>
</feature>
<accession>A0A9Q1Q9S9</accession>
<evidence type="ECO:0000256" key="1">
    <source>
        <dbReference type="SAM" id="MobiDB-lite"/>
    </source>
</evidence>
<protein>
    <submittedName>
        <fullName evidence="2">Uncharacterized protein</fullName>
    </submittedName>
</protein>